<evidence type="ECO:0000256" key="2">
    <source>
        <dbReference type="SAM" id="SignalP"/>
    </source>
</evidence>
<gene>
    <name evidence="3" type="ORF">C4520_00555</name>
</gene>
<accession>A0A3A4P5Y9</accession>
<dbReference type="InterPro" id="IPR051829">
    <property type="entry name" value="Multiheme_Cytochr_ET"/>
</dbReference>
<dbReference type="SUPFAM" id="SSF48695">
    <property type="entry name" value="Multiheme cytochromes"/>
    <property type="match status" value="2"/>
</dbReference>
<evidence type="ECO:0000313" key="3">
    <source>
        <dbReference type="EMBL" id="RJP26569.1"/>
    </source>
</evidence>
<keyword evidence="1 2" id="KW-0732">Signal</keyword>
<proteinExistence type="predicted"/>
<dbReference type="CDD" id="cd21555">
    <property type="entry name" value="OmcS-like"/>
    <property type="match status" value="1"/>
</dbReference>
<name>A0A3A4P5Y9_ABYX5</name>
<dbReference type="GO" id="GO:0016491">
    <property type="term" value="F:oxidoreductase activity"/>
    <property type="evidence" value="ECO:0007669"/>
    <property type="project" value="TreeGrafter"/>
</dbReference>
<evidence type="ECO:0000256" key="1">
    <source>
        <dbReference type="ARBA" id="ARBA00022729"/>
    </source>
</evidence>
<dbReference type="Gene3D" id="1.10.1130.10">
    <property type="entry name" value="Flavocytochrome C3, Chain A"/>
    <property type="match status" value="1"/>
</dbReference>
<feature type="signal peptide" evidence="2">
    <location>
        <begin position="1"/>
        <end position="21"/>
    </location>
</feature>
<comment type="caution">
    <text evidence="3">The sequence shown here is derived from an EMBL/GenBank/DDBJ whole genome shotgun (WGS) entry which is preliminary data.</text>
</comment>
<dbReference type="EMBL" id="QZKU01000006">
    <property type="protein sequence ID" value="RJP26569.1"/>
    <property type="molecule type" value="Genomic_DNA"/>
</dbReference>
<dbReference type="AlphaFoldDB" id="A0A3A4P5Y9"/>
<feature type="chain" id="PRO_5017351626" evidence="2">
    <location>
        <begin position="22"/>
        <end position="351"/>
    </location>
</feature>
<dbReference type="Proteomes" id="UP000265882">
    <property type="component" value="Unassembled WGS sequence"/>
</dbReference>
<dbReference type="PANTHER" id="PTHR35038:SF6">
    <property type="entry name" value="SURFACE LOCALIZED DECAHEME CYTOCHROME C LIPOPROTEIN"/>
    <property type="match status" value="1"/>
</dbReference>
<evidence type="ECO:0000313" key="4">
    <source>
        <dbReference type="Proteomes" id="UP000265882"/>
    </source>
</evidence>
<dbReference type="InterPro" id="IPR036280">
    <property type="entry name" value="Multihaem_cyt_sf"/>
</dbReference>
<dbReference type="PANTHER" id="PTHR35038">
    <property type="entry name" value="DISSIMILATORY SULFITE REDUCTASE SIRA"/>
    <property type="match status" value="1"/>
</dbReference>
<reference evidence="3 4" key="1">
    <citation type="journal article" date="2017" name="ISME J.">
        <title>Energy and carbon metabolisms in a deep terrestrial subsurface fluid microbial community.</title>
        <authorList>
            <person name="Momper L."/>
            <person name="Jungbluth S.P."/>
            <person name="Lee M.D."/>
            <person name="Amend J.P."/>
        </authorList>
    </citation>
    <scope>NUCLEOTIDE SEQUENCE [LARGE SCALE GENOMIC DNA]</scope>
    <source>
        <strain evidence="3">SURF_5</strain>
    </source>
</reference>
<sequence>MKKAFVLMVATFLIAGVYAPAAMAFHDDGVAYCGGCHTMHNSQHGQLVDPNSATGNPFLLKDATPSDTCLLCHKNYGQLSIDGQTLGPGGDYYWVTQDVTWTAHSRNYIVEGREHGHNLDAPGNGLTADPVLTTSPGGTYNATYMGCNSCHDPHGEDSNDLLLYGVGATAANYVGGFNFTNAAPAIIDNGRSTTLTGSAAEKLSQHTAYLSGMSDWCANCHAGMHSGMTSNLVHPVDVGVGTTLSNNYNAYVTTGNMTGAQATAYLPLVPFEDAANTTTSTTGTTSASRVMCLTCHRAHASPYPDAGRWDFAQTELTESHPAGEPYLAQYSGAPLDMTVQRSLCNKCHAKD</sequence>
<organism evidence="3 4">
    <name type="scientific">Abyssobacteria bacterium (strain SURF_5)</name>
    <dbReference type="NCBI Taxonomy" id="2093360"/>
    <lineage>
        <taxon>Bacteria</taxon>
        <taxon>Pseudomonadati</taxon>
        <taxon>Candidatus Hydrogenedentota</taxon>
        <taxon>Candidatus Abyssobacteria</taxon>
    </lineage>
</organism>
<protein>
    <submittedName>
        <fullName evidence="3">Uncharacterized protein</fullName>
    </submittedName>
</protein>